<geneLocation type="plasmid" evidence="1">
    <name>pC5.7b</name>
</geneLocation>
<keyword evidence="1" id="KW-0614">Plasmid</keyword>
<sequence>MRTISIRSCFDPSPPDCVSVLLTEQPKNTVHPKEIGAQE</sequence>
<name>A0A7S4ZSC8_RHIRH</name>
<dbReference type="AlphaFoldDB" id="A0A7S4ZSC8"/>
<gene>
    <name evidence="1" type="ORF">pC5.7b_375</name>
</gene>
<accession>A0A7S4ZSC8</accession>
<reference evidence="1" key="1">
    <citation type="submission" date="2018-12" db="EMBL/GenBank/DDBJ databases">
        <title>Three Rhizobium rhizogenes strains isolated from the same crown gall tumor carry diverse plasmids.</title>
        <authorList>
            <person name="Pulawska J."/>
            <person name="Kuzmanovic N."/>
        </authorList>
    </citation>
    <scope>NUCLEOTIDE SEQUENCE</scope>
    <source>
        <strain evidence="1">C5.7</strain>
        <plasmid evidence="1">pC5.7b</plasmid>
    </source>
</reference>
<dbReference type="EMBL" id="MK318968">
    <property type="protein sequence ID" value="QCL09242.1"/>
    <property type="molecule type" value="Genomic_DNA"/>
</dbReference>
<protein>
    <submittedName>
        <fullName evidence="1">Uncharacterized protein</fullName>
    </submittedName>
</protein>
<organism evidence="1">
    <name type="scientific">Rhizobium rhizogenes</name>
    <name type="common">Agrobacterium rhizogenes</name>
    <dbReference type="NCBI Taxonomy" id="359"/>
    <lineage>
        <taxon>Bacteria</taxon>
        <taxon>Pseudomonadati</taxon>
        <taxon>Pseudomonadota</taxon>
        <taxon>Alphaproteobacteria</taxon>
        <taxon>Hyphomicrobiales</taxon>
        <taxon>Rhizobiaceae</taxon>
        <taxon>Rhizobium/Agrobacterium group</taxon>
        <taxon>Rhizobium</taxon>
    </lineage>
</organism>
<evidence type="ECO:0000313" key="1">
    <source>
        <dbReference type="EMBL" id="QCL09242.1"/>
    </source>
</evidence>
<proteinExistence type="predicted"/>